<evidence type="ECO:0000313" key="2">
    <source>
        <dbReference type="Proteomes" id="UP001497744"/>
    </source>
</evidence>
<dbReference type="Proteomes" id="UP001497744">
    <property type="component" value="Unassembled WGS sequence"/>
</dbReference>
<dbReference type="AlphaFoldDB" id="A0AAV4M4G9"/>
<dbReference type="RefSeq" id="XP_067717783.1">
    <property type="nucleotide sequence ID" value="XM_067861682.1"/>
</dbReference>
<keyword evidence="2" id="KW-1185">Reference proteome</keyword>
<proteinExistence type="predicted"/>
<evidence type="ECO:0000313" key="1">
    <source>
        <dbReference type="EMBL" id="GIX65714.1"/>
    </source>
</evidence>
<accession>A0AAV4M4G9</accession>
<dbReference type="GeneID" id="94197195"/>
<sequence length="159" mass="18419">MRAARRATGSERCKYTYNFSATPGKMLNLLPKRNPACSLLYGKTGLQRIRVGKDRKVVEISRTTVDEMYKHARTDVELHNDYVPMKHRSYMEYKLDGYHLIEAYENPDKCHKTPLVGAQFFDKLRDTYAGKLQQTHAKVLKEVANPFFSYPIQGRNISN</sequence>
<comment type="caution">
    <text evidence="1">The sequence shown here is derived from an EMBL/GenBank/DDBJ whole genome shotgun (WGS) entry which is preliminary data.</text>
</comment>
<reference evidence="1 2" key="1">
    <citation type="submission" date="2021-06" db="EMBL/GenBank/DDBJ databases">
        <title>Genome sequence of Babesia caballi.</title>
        <authorList>
            <person name="Yamagishi J."/>
            <person name="Kidaka T."/>
            <person name="Ochi A."/>
        </authorList>
    </citation>
    <scope>NUCLEOTIDE SEQUENCE [LARGE SCALE GENOMIC DNA]</scope>
    <source>
        <strain evidence="1">USDA-D6B2</strain>
    </source>
</reference>
<name>A0AAV4M4G9_BABCB</name>
<gene>
    <name evidence="1" type="ORF">BcabD6B2_51490</name>
</gene>
<organism evidence="1 2">
    <name type="scientific">Babesia caballi</name>
    <dbReference type="NCBI Taxonomy" id="5871"/>
    <lineage>
        <taxon>Eukaryota</taxon>
        <taxon>Sar</taxon>
        <taxon>Alveolata</taxon>
        <taxon>Apicomplexa</taxon>
        <taxon>Aconoidasida</taxon>
        <taxon>Piroplasmida</taxon>
        <taxon>Babesiidae</taxon>
        <taxon>Babesia</taxon>
    </lineage>
</organism>
<dbReference type="EMBL" id="BPLF01000005">
    <property type="protein sequence ID" value="GIX65714.1"/>
    <property type="molecule type" value="Genomic_DNA"/>
</dbReference>
<protein>
    <submittedName>
        <fullName evidence="1">Uncharacterized protein</fullName>
    </submittedName>
</protein>